<dbReference type="GeneTree" id="ENSGT00940000178344"/>
<sequence>MFVRRQNGYVWIHIVALLCLCDWSASQLSYSISEEVNKGTVVGNIVKDLNLNLQELESRDLRIVSISSCFLLNIPLLSVEVISMWLIAVSLM</sequence>
<dbReference type="STRING" id="144197.ENSSPAP00000014551"/>
<evidence type="ECO:0000259" key="4">
    <source>
        <dbReference type="Pfam" id="PF08266"/>
    </source>
</evidence>
<dbReference type="Gene3D" id="2.60.40.60">
    <property type="entry name" value="Cadherins"/>
    <property type="match status" value="1"/>
</dbReference>
<feature type="transmembrane region" description="Helical" evidence="2">
    <location>
        <begin position="63"/>
        <end position="88"/>
    </location>
</feature>
<protein>
    <recommendedName>
        <fullName evidence="4">Cadherin N-terminal domain-containing protein</fullName>
    </recommendedName>
</protein>
<evidence type="ECO:0000256" key="1">
    <source>
        <dbReference type="ARBA" id="ARBA00023180"/>
    </source>
</evidence>
<proteinExistence type="predicted"/>
<name>A0A3B5A2Z8_9TELE</name>
<dbReference type="AlphaFoldDB" id="A0A3B5A2Z8"/>
<accession>A0A3B5A2Z8</accession>
<organism evidence="5">
    <name type="scientific">Stegastes partitus</name>
    <name type="common">bicolor damselfish</name>
    <dbReference type="NCBI Taxonomy" id="144197"/>
    <lineage>
        <taxon>Eukaryota</taxon>
        <taxon>Metazoa</taxon>
        <taxon>Chordata</taxon>
        <taxon>Craniata</taxon>
        <taxon>Vertebrata</taxon>
        <taxon>Euteleostomi</taxon>
        <taxon>Actinopterygii</taxon>
        <taxon>Neopterygii</taxon>
        <taxon>Teleostei</taxon>
        <taxon>Neoteleostei</taxon>
        <taxon>Acanthomorphata</taxon>
        <taxon>Ovalentaria</taxon>
        <taxon>Pomacentridae</taxon>
        <taxon>Stegastes</taxon>
    </lineage>
</organism>
<dbReference type="InterPro" id="IPR013164">
    <property type="entry name" value="Cadherin_N"/>
</dbReference>
<dbReference type="Ensembl" id="ENSSPAT00000014793.1">
    <property type="protein sequence ID" value="ENSSPAP00000014551.1"/>
    <property type="gene ID" value="ENSSPAG00000010996.1"/>
</dbReference>
<keyword evidence="1" id="KW-0325">Glycoprotein</keyword>
<evidence type="ECO:0000256" key="3">
    <source>
        <dbReference type="SAM" id="SignalP"/>
    </source>
</evidence>
<feature type="chain" id="PRO_5017236197" description="Cadherin N-terminal domain-containing protein" evidence="3">
    <location>
        <begin position="27"/>
        <end position="92"/>
    </location>
</feature>
<reference evidence="5" key="1">
    <citation type="submission" date="2023-09" db="UniProtKB">
        <authorList>
            <consortium name="Ensembl"/>
        </authorList>
    </citation>
    <scope>IDENTIFICATION</scope>
</reference>
<feature type="signal peptide" evidence="3">
    <location>
        <begin position="1"/>
        <end position="26"/>
    </location>
</feature>
<feature type="domain" description="Cadherin N-terminal" evidence="4">
    <location>
        <begin position="27"/>
        <end position="72"/>
    </location>
</feature>
<keyword evidence="2" id="KW-1133">Transmembrane helix</keyword>
<keyword evidence="3" id="KW-0732">Signal</keyword>
<keyword evidence="2" id="KW-0472">Membrane</keyword>
<evidence type="ECO:0000256" key="2">
    <source>
        <dbReference type="SAM" id="Phobius"/>
    </source>
</evidence>
<dbReference type="Pfam" id="PF08266">
    <property type="entry name" value="Cadherin_2"/>
    <property type="match status" value="1"/>
</dbReference>
<keyword evidence="2" id="KW-0812">Transmembrane</keyword>
<evidence type="ECO:0000313" key="5">
    <source>
        <dbReference type="Ensembl" id="ENSSPAP00000014551.1"/>
    </source>
</evidence>